<dbReference type="NCBIfam" id="NF001484">
    <property type="entry name" value="PRK00331.1"/>
    <property type="match status" value="1"/>
</dbReference>
<evidence type="ECO:0000259" key="12">
    <source>
        <dbReference type="PROSITE" id="PS51278"/>
    </source>
</evidence>
<evidence type="ECO:0000256" key="5">
    <source>
        <dbReference type="ARBA" id="ARBA00022490"/>
    </source>
</evidence>
<evidence type="ECO:0000256" key="11">
    <source>
        <dbReference type="HAMAP-Rule" id="MF_00164"/>
    </source>
</evidence>
<evidence type="ECO:0000256" key="10">
    <source>
        <dbReference type="ARBA" id="ARBA00055466"/>
    </source>
</evidence>
<dbReference type="SUPFAM" id="SSF53697">
    <property type="entry name" value="SIS domain"/>
    <property type="match status" value="1"/>
</dbReference>
<keyword evidence="8" id="KW-0677">Repeat</keyword>
<dbReference type="EC" id="2.6.1.16" evidence="3 11"/>
<dbReference type="InterPro" id="IPR001347">
    <property type="entry name" value="SIS_dom"/>
</dbReference>
<evidence type="ECO:0000256" key="1">
    <source>
        <dbReference type="ARBA" id="ARBA00001031"/>
    </source>
</evidence>
<feature type="initiator methionine" description="Removed" evidence="11">
    <location>
        <position position="1"/>
    </location>
</feature>
<feature type="domain" description="SIS" evidence="13">
    <location>
        <begin position="454"/>
        <end position="593"/>
    </location>
</feature>
<evidence type="ECO:0000256" key="7">
    <source>
        <dbReference type="ARBA" id="ARBA00022679"/>
    </source>
</evidence>
<dbReference type="Gene3D" id="3.60.20.10">
    <property type="entry name" value="Glutamine Phosphoribosylpyrophosphate, subunit 1, domain 1"/>
    <property type="match status" value="1"/>
</dbReference>
<dbReference type="GO" id="GO:0006002">
    <property type="term" value="P:fructose 6-phosphate metabolic process"/>
    <property type="evidence" value="ECO:0007669"/>
    <property type="project" value="TreeGrafter"/>
</dbReference>
<dbReference type="HAMAP" id="MF_00164">
    <property type="entry name" value="GlmS"/>
    <property type="match status" value="1"/>
</dbReference>
<evidence type="ECO:0000313" key="14">
    <source>
        <dbReference type="EMBL" id="AIU70748.1"/>
    </source>
</evidence>
<dbReference type="STRING" id="1505907.TEU_10600"/>
<keyword evidence="7 11" id="KW-0808">Transferase</keyword>
<feature type="active site" description="Nucleophile; for GATase activity" evidence="11">
    <location>
        <position position="2"/>
    </location>
</feature>
<dbReference type="EMBL" id="CP008887">
    <property type="protein sequence ID" value="AIU70748.1"/>
    <property type="molecule type" value="Genomic_DNA"/>
</dbReference>
<comment type="function">
    <text evidence="10 11">Catalyzes the first step in hexosamine metabolism, converting fructose-6P into glucosamine-6P using glutamine as a nitrogen source.</text>
</comment>
<dbReference type="KEGG" id="teu:TEU_10600"/>
<accession>A0A097QWA1</accession>
<dbReference type="CDD" id="cd05009">
    <property type="entry name" value="SIS_GlmS_GlmD_2"/>
    <property type="match status" value="1"/>
</dbReference>
<evidence type="ECO:0000256" key="9">
    <source>
        <dbReference type="ARBA" id="ARBA00022962"/>
    </source>
</evidence>
<dbReference type="Pfam" id="PF01380">
    <property type="entry name" value="SIS"/>
    <property type="match status" value="2"/>
</dbReference>
<dbReference type="InterPro" id="IPR035490">
    <property type="entry name" value="GlmS/FrlB_SIS"/>
</dbReference>
<feature type="domain" description="Glutamine amidotransferase type-2" evidence="12">
    <location>
        <begin position="2"/>
        <end position="219"/>
    </location>
</feature>
<comment type="subcellular location">
    <subcellularLocation>
        <location evidence="2 11">Cytoplasm</location>
    </subcellularLocation>
</comment>
<evidence type="ECO:0000256" key="6">
    <source>
        <dbReference type="ARBA" id="ARBA00022576"/>
    </source>
</evidence>
<keyword evidence="6 11" id="KW-0032">Aminotransferase</keyword>
<evidence type="ECO:0000259" key="13">
    <source>
        <dbReference type="PROSITE" id="PS51464"/>
    </source>
</evidence>
<dbReference type="InterPro" id="IPR029055">
    <property type="entry name" value="Ntn_hydrolases_N"/>
</dbReference>
<dbReference type="PANTHER" id="PTHR10937">
    <property type="entry name" value="GLUCOSAMINE--FRUCTOSE-6-PHOSPHATE AMINOTRANSFERASE, ISOMERIZING"/>
    <property type="match status" value="1"/>
</dbReference>
<keyword evidence="5 11" id="KW-0963">Cytoplasm</keyword>
<dbReference type="GO" id="GO:0097367">
    <property type="term" value="F:carbohydrate derivative binding"/>
    <property type="evidence" value="ECO:0007669"/>
    <property type="project" value="InterPro"/>
</dbReference>
<dbReference type="SUPFAM" id="SSF56235">
    <property type="entry name" value="N-terminal nucleophile aminohydrolases (Ntn hydrolases)"/>
    <property type="match status" value="1"/>
</dbReference>
<dbReference type="NCBIfam" id="TIGR01135">
    <property type="entry name" value="glmS"/>
    <property type="match status" value="1"/>
</dbReference>
<evidence type="ECO:0000256" key="3">
    <source>
        <dbReference type="ARBA" id="ARBA00012916"/>
    </source>
</evidence>
<dbReference type="GO" id="GO:0006487">
    <property type="term" value="P:protein N-linked glycosylation"/>
    <property type="evidence" value="ECO:0007669"/>
    <property type="project" value="TreeGrafter"/>
</dbReference>
<dbReference type="InterPro" id="IPR017932">
    <property type="entry name" value="GATase_2_dom"/>
</dbReference>
<dbReference type="PANTHER" id="PTHR10937:SF0">
    <property type="entry name" value="GLUTAMINE--FRUCTOSE-6-PHOSPHATE TRANSAMINASE (ISOMERIZING)"/>
    <property type="match status" value="1"/>
</dbReference>
<dbReference type="PROSITE" id="PS51464">
    <property type="entry name" value="SIS"/>
    <property type="match status" value="2"/>
</dbReference>
<dbReference type="InterPro" id="IPR046348">
    <property type="entry name" value="SIS_dom_sf"/>
</dbReference>
<dbReference type="InterPro" id="IPR035466">
    <property type="entry name" value="GlmS/AgaS_SIS"/>
</dbReference>
<dbReference type="Pfam" id="PF13522">
    <property type="entry name" value="GATase_6"/>
    <property type="match status" value="1"/>
</dbReference>
<protein>
    <recommendedName>
        <fullName evidence="4 11">Glutamine--fructose-6-phosphate aminotransferase [isomerizing]</fullName>
        <ecNumber evidence="3 11">2.6.1.16</ecNumber>
    </recommendedName>
    <alternativeName>
        <fullName evidence="11">D-fructose-6-phosphate amidotransferase</fullName>
    </alternativeName>
    <alternativeName>
        <fullName evidence="11">GFAT</fullName>
    </alternativeName>
    <alternativeName>
        <fullName evidence="11">Glucosamine-6-phosphate synthase</fullName>
    </alternativeName>
    <alternativeName>
        <fullName evidence="11">Hexosephosphate aminotransferase</fullName>
    </alternativeName>
    <alternativeName>
        <fullName evidence="11">L-glutamine--D-fructose-6-phosphate amidotransferase</fullName>
    </alternativeName>
</protein>
<comment type="catalytic activity">
    <reaction evidence="1 11">
        <text>D-fructose 6-phosphate + L-glutamine = D-glucosamine 6-phosphate + L-glutamate</text>
        <dbReference type="Rhea" id="RHEA:13237"/>
        <dbReference type="ChEBI" id="CHEBI:29985"/>
        <dbReference type="ChEBI" id="CHEBI:58359"/>
        <dbReference type="ChEBI" id="CHEBI:58725"/>
        <dbReference type="ChEBI" id="CHEBI:61527"/>
        <dbReference type="EC" id="2.6.1.16"/>
    </reaction>
</comment>
<name>A0A097QWA1_9EURY</name>
<dbReference type="InterPro" id="IPR047084">
    <property type="entry name" value="GFAT_N"/>
</dbReference>
<dbReference type="Gene3D" id="3.40.50.10490">
    <property type="entry name" value="Glucose-6-phosphate isomerase like protein, domain 1"/>
    <property type="match status" value="2"/>
</dbReference>
<sequence length="603" mass="66457">MCGIIGYIGDRKACEVIVRGLKRLEYRGYDSVGVVTEEDGKLYIKKGAGKIDEVVERLNLLDMPGKRGAGHTRWATHGVPNDINAHPQKDCTGKIALVHNGIIENFAELKKELLEKGHAFESDTDTEVIAHLIEEELKSSGSFEEALRKALLRLKGSFALGVIYTEEPDRIYFVRNESPLVLGIGEGENFGASDVPAFLEYTNRVVFLDDMEYAIVTKDSWVVKKLETGEEVEKEVQTVEWTLEMAEKGGFPHFMLKEIFEQPRVLRDAIHGNAEIIRDVAREIANYDKIFIVAMGTSYHAGLVGKYLLQRLAKKVPFVEDASEFRYEFEDLVDEDSLVIAITQSGETADTLAAMKLAKKKGAKVLAIVNVVGSMATRIADLTLYTHAGPEIGVAATKTYTTQLAVLTMLAIELARVLGTADEEYLKGLEESLREVPDLVEGSILNLSEPLRELAESLKDREDFFYIGRGIGLPTALEGALKLKEISYIHAEGLSAGELKHGPLALIEDGVPVVAIAPNGKTFDKMVSNIEEAKARGAYVISIGSSEKLREVSDTFIKMPNVDEVLSPIPYVVPLQLLAYHLAVLRGNDPDKPRNLAKSVTVE</sequence>
<gene>
    <name evidence="11" type="primary">glmS</name>
    <name evidence="14" type="ORF">TEU_10600</name>
</gene>
<dbReference type="CDD" id="cd05008">
    <property type="entry name" value="SIS_GlmS_GlmD_1"/>
    <property type="match status" value="1"/>
</dbReference>
<dbReference type="InterPro" id="IPR005855">
    <property type="entry name" value="GFAT"/>
</dbReference>
<comment type="subunit">
    <text evidence="11">Homodimer.</text>
</comment>
<dbReference type="FunFam" id="3.60.20.10:FF:000006">
    <property type="entry name" value="Glutamine--fructose-6-phosphate aminotransferase [isomerizing]"/>
    <property type="match status" value="1"/>
</dbReference>
<keyword evidence="9 14" id="KW-0315">Glutamine amidotransferase</keyword>
<dbReference type="CDD" id="cd00714">
    <property type="entry name" value="GFAT"/>
    <property type="match status" value="1"/>
</dbReference>
<organism evidence="14 15">
    <name type="scientific">Thermococcus eurythermalis</name>
    <dbReference type="NCBI Taxonomy" id="1505907"/>
    <lineage>
        <taxon>Archaea</taxon>
        <taxon>Methanobacteriati</taxon>
        <taxon>Methanobacteriota</taxon>
        <taxon>Thermococci</taxon>
        <taxon>Thermococcales</taxon>
        <taxon>Thermococcaceae</taxon>
        <taxon>Thermococcus</taxon>
    </lineage>
</organism>
<dbReference type="GO" id="GO:0005975">
    <property type="term" value="P:carbohydrate metabolic process"/>
    <property type="evidence" value="ECO:0007669"/>
    <property type="project" value="UniProtKB-UniRule"/>
</dbReference>
<dbReference type="GO" id="GO:0004360">
    <property type="term" value="F:glutamine-fructose-6-phosphate transaminase (isomerizing) activity"/>
    <property type="evidence" value="ECO:0007669"/>
    <property type="project" value="UniProtKB-UniRule"/>
</dbReference>
<evidence type="ECO:0000256" key="4">
    <source>
        <dbReference type="ARBA" id="ARBA00016090"/>
    </source>
</evidence>
<feature type="domain" description="SIS" evidence="13">
    <location>
        <begin position="280"/>
        <end position="420"/>
    </location>
</feature>
<evidence type="ECO:0000256" key="2">
    <source>
        <dbReference type="ARBA" id="ARBA00004496"/>
    </source>
</evidence>
<proteinExistence type="inferred from homology"/>
<dbReference type="PROSITE" id="PS51278">
    <property type="entry name" value="GATASE_TYPE_2"/>
    <property type="match status" value="1"/>
</dbReference>
<dbReference type="AlphaFoldDB" id="A0A097QWA1"/>
<keyword evidence="15" id="KW-1185">Reference proteome</keyword>
<dbReference type="GO" id="GO:0005737">
    <property type="term" value="C:cytoplasm"/>
    <property type="evidence" value="ECO:0007669"/>
    <property type="project" value="UniProtKB-SubCell"/>
</dbReference>
<dbReference type="GeneID" id="25153881"/>
<feature type="active site" description="For Fru-6P isomerization activity" evidence="11">
    <location>
        <position position="598"/>
    </location>
</feature>
<dbReference type="HOGENOM" id="CLU_012520_7_0_2"/>
<reference evidence="14 15" key="1">
    <citation type="journal article" date="2015" name="Int. J. Syst. Evol. Microbiol.">
        <title>Thermococcus eurythermalis sp. nov., a conditional piezophilic hyperthermophilic archaeon with a wide temperature range isolated from an oil-immersed chimney in the Guaymas Basin.</title>
        <authorList>
            <person name="Zhao W."/>
            <person name="Zeng X."/>
            <person name="Xiao X."/>
        </authorList>
    </citation>
    <scope>NUCLEOTIDE SEQUENCE [LARGE SCALE GENOMIC DNA]</scope>
    <source>
        <strain evidence="14 15">A501</strain>
    </source>
</reference>
<dbReference type="GO" id="GO:0006047">
    <property type="term" value="P:UDP-N-acetylglucosamine metabolic process"/>
    <property type="evidence" value="ECO:0007669"/>
    <property type="project" value="TreeGrafter"/>
</dbReference>
<dbReference type="OrthoDB" id="372195at2157"/>
<evidence type="ECO:0000313" key="15">
    <source>
        <dbReference type="Proteomes" id="UP000029980"/>
    </source>
</evidence>
<dbReference type="Proteomes" id="UP000029980">
    <property type="component" value="Chromosome"/>
</dbReference>
<dbReference type="RefSeq" id="WP_050003710.1">
    <property type="nucleotide sequence ID" value="NZ_CP008887.1"/>
</dbReference>
<dbReference type="FunFam" id="3.40.50.10490:FF:000001">
    <property type="entry name" value="Glutamine--fructose-6-phosphate aminotransferase [isomerizing]"/>
    <property type="match status" value="1"/>
</dbReference>
<evidence type="ECO:0000256" key="8">
    <source>
        <dbReference type="ARBA" id="ARBA00022737"/>
    </source>
</evidence>